<sequence>MNFLRLNQLGMRFFTISFAKNMKLKDYLVIEFRIIQLQLK</sequence>
<evidence type="ECO:0000313" key="1">
    <source>
        <dbReference type="EMBL" id="ELR70317.1"/>
    </source>
</evidence>
<proteinExistence type="predicted"/>
<comment type="caution">
    <text evidence="1">The sequence shown here is derived from an EMBL/GenBank/DDBJ whole genome shotgun (WGS) entry which is preliminary data.</text>
</comment>
<gene>
    <name evidence="1" type="ORF">C900_04002</name>
</gene>
<dbReference type="AlphaFoldDB" id="L8JSI5"/>
<reference evidence="1 2" key="1">
    <citation type="submission" date="2012-12" db="EMBL/GenBank/DDBJ databases">
        <title>Genome assembly of Fulvivirga imtechensis AK7.</title>
        <authorList>
            <person name="Nupur N."/>
            <person name="Khatri I."/>
            <person name="Kumar R."/>
            <person name="Subramanian S."/>
            <person name="Pinnaka A."/>
        </authorList>
    </citation>
    <scope>NUCLEOTIDE SEQUENCE [LARGE SCALE GENOMIC DNA]</scope>
    <source>
        <strain evidence="1 2">AK7</strain>
    </source>
</reference>
<protein>
    <submittedName>
        <fullName evidence="1">Uncharacterized protein</fullName>
    </submittedName>
</protein>
<dbReference type="Proteomes" id="UP000011135">
    <property type="component" value="Unassembled WGS sequence"/>
</dbReference>
<dbReference type="EMBL" id="AMZN01000055">
    <property type="protein sequence ID" value="ELR70317.1"/>
    <property type="molecule type" value="Genomic_DNA"/>
</dbReference>
<keyword evidence="2" id="KW-1185">Reference proteome</keyword>
<evidence type="ECO:0000313" key="2">
    <source>
        <dbReference type="Proteomes" id="UP000011135"/>
    </source>
</evidence>
<name>L8JSI5_9BACT</name>
<accession>L8JSI5</accession>
<organism evidence="1 2">
    <name type="scientific">Fulvivirga imtechensis AK7</name>
    <dbReference type="NCBI Taxonomy" id="1237149"/>
    <lineage>
        <taxon>Bacteria</taxon>
        <taxon>Pseudomonadati</taxon>
        <taxon>Bacteroidota</taxon>
        <taxon>Cytophagia</taxon>
        <taxon>Cytophagales</taxon>
        <taxon>Fulvivirgaceae</taxon>
        <taxon>Fulvivirga</taxon>
    </lineage>
</organism>